<evidence type="ECO:0000313" key="8">
    <source>
        <dbReference type="Proteomes" id="UP000193207"/>
    </source>
</evidence>
<dbReference type="OrthoDB" id="7659099at2"/>
<accession>A0A1X6YTN1</accession>
<name>A0A1X6YTN1_9RHOB</name>
<evidence type="ECO:0000313" key="7">
    <source>
        <dbReference type="EMBL" id="SLN30925.1"/>
    </source>
</evidence>
<dbReference type="PANTHER" id="PTHR30086:SF19">
    <property type="entry name" value="THREONINE EFFLUX PROTEIN"/>
    <property type="match status" value="1"/>
</dbReference>
<feature type="transmembrane region" description="Helical" evidence="6">
    <location>
        <begin position="188"/>
        <end position="206"/>
    </location>
</feature>
<keyword evidence="5 6" id="KW-0472">Membrane</keyword>
<dbReference type="Pfam" id="PF01810">
    <property type="entry name" value="LysE"/>
    <property type="match status" value="1"/>
</dbReference>
<dbReference type="RefSeq" id="WP_085817099.1">
    <property type="nucleotide sequence ID" value="NZ_FWFU01000002.1"/>
</dbReference>
<keyword evidence="2" id="KW-1003">Cell membrane</keyword>
<reference evidence="7 8" key="1">
    <citation type="submission" date="2017-03" db="EMBL/GenBank/DDBJ databases">
        <authorList>
            <person name="Afonso C.L."/>
            <person name="Miller P.J."/>
            <person name="Scott M.A."/>
            <person name="Spackman E."/>
            <person name="Goraichik I."/>
            <person name="Dimitrov K.M."/>
            <person name="Suarez D.L."/>
            <person name="Swayne D.E."/>
        </authorList>
    </citation>
    <scope>NUCLEOTIDE SEQUENCE [LARGE SCALE GENOMIC DNA]</scope>
    <source>
        <strain evidence="7 8">CECT 8110</strain>
    </source>
</reference>
<proteinExistence type="predicted"/>
<evidence type="ECO:0000256" key="4">
    <source>
        <dbReference type="ARBA" id="ARBA00022989"/>
    </source>
</evidence>
<evidence type="ECO:0000256" key="3">
    <source>
        <dbReference type="ARBA" id="ARBA00022692"/>
    </source>
</evidence>
<keyword evidence="8" id="KW-1185">Reference proteome</keyword>
<feature type="transmembrane region" description="Helical" evidence="6">
    <location>
        <begin position="125"/>
        <end position="142"/>
    </location>
</feature>
<dbReference type="GO" id="GO:0005886">
    <property type="term" value="C:plasma membrane"/>
    <property type="evidence" value="ECO:0007669"/>
    <property type="project" value="UniProtKB-SubCell"/>
</dbReference>
<protein>
    <submittedName>
        <fullName evidence="7">Threonine efflux protein</fullName>
    </submittedName>
</protein>
<feature type="transmembrane region" description="Helical" evidence="6">
    <location>
        <begin position="67"/>
        <end position="88"/>
    </location>
</feature>
<dbReference type="InterPro" id="IPR001123">
    <property type="entry name" value="LeuE-type"/>
</dbReference>
<evidence type="ECO:0000256" key="6">
    <source>
        <dbReference type="SAM" id="Phobius"/>
    </source>
</evidence>
<sequence length="210" mass="21762">MTWAETGLVLAAWLVAAGSPGPATLAISATSMGSGRAAGLALALGVACGSATWGVAAALGMSAVMLAHAWVFEVVRLAGAVYLIWLALKSLRRVLRPVTRRGAEPAQGQLFLRGMLLHLTNPKAILAWGAIYALVLPGGAGAQTGAGAAHVWQWFAMLLGLSVTIFVGYAMLFSIGRVARGYARAQRAFDAVFAVLFGAAGVKLLTMRLE</sequence>
<evidence type="ECO:0000256" key="1">
    <source>
        <dbReference type="ARBA" id="ARBA00004651"/>
    </source>
</evidence>
<feature type="transmembrane region" description="Helical" evidence="6">
    <location>
        <begin position="154"/>
        <end position="176"/>
    </location>
</feature>
<keyword evidence="4 6" id="KW-1133">Transmembrane helix</keyword>
<dbReference type="PANTHER" id="PTHR30086">
    <property type="entry name" value="ARGININE EXPORTER PROTEIN ARGO"/>
    <property type="match status" value="1"/>
</dbReference>
<feature type="transmembrane region" description="Helical" evidence="6">
    <location>
        <begin position="6"/>
        <end position="27"/>
    </location>
</feature>
<dbReference type="Proteomes" id="UP000193207">
    <property type="component" value="Unassembled WGS sequence"/>
</dbReference>
<keyword evidence="3 6" id="KW-0812">Transmembrane</keyword>
<dbReference type="EMBL" id="FWFU01000002">
    <property type="protein sequence ID" value="SLN30925.1"/>
    <property type="molecule type" value="Genomic_DNA"/>
</dbReference>
<feature type="transmembrane region" description="Helical" evidence="6">
    <location>
        <begin position="39"/>
        <end position="61"/>
    </location>
</feature>
<dbReference type="AlphaFoldDB" id="A0A1X6YTN1"/>
<organism evidence="7 8">
    <name type="scientific">Roseovarius halotolerans</name>
    <dbReference type="NCBI Taxonomy" id="505353"/>
    <lineage>
        <taxon>Bacteria</taxon>
        <taxon>Pseudomonadati</taxon>
        <taxon>Pseudomonadota</taxon>
        <taxon>Alphaproteobacteria</taxon>
        <taxon>Rhodobacterales</taxon>
        <taxon>Roseobacteraceae</taxon>
        <taxon>Roseovarius</taxon>
    </lineage>
</organism>
<evidence type="ECO:0000256" key="2">
    <source>
        <dbReference type="ARBA" id="ARBA00022475"/>
    </source>
</evidence>
<dbReference type="GO" id="GO:0015171">
    <property type="term" value="F:amino acid transmembrane transporter activity"/>
    <property type="evidence" value="ECO:0007669"/>
    <property type="project" value="TreeGrafter"/>
</dbReference>
<evidence type="ECO:0000256" key="5">
    <source>
        <dbReference type="ARBA" id="ARBA00023136"/>
    </source>
</evidence>
<comment type="subcellular location">
    <subcellularLocation>
        <location evidence="1">Cell membrane</location>
        <topology evidence="1">Multi-pass membrane protein</topology>
    </subcellularLocation>
</comment>
<gene>
    <name evidence="7" type="primary">rhtC_1</name>
    <name evidence="7" type="ORF">ROH8110_01441</name>
</gene>